<dbReference type="EC" id="2.5.1.78" evidence="3 7"/>
<dbReference type="SUPFAM" id="SSF52121">
    <property type="entry name" value="Lumazine synthase"/>
    <property type="match status" value="1"/>
</dbReference>
<evidence type="ECO:0000256" key="2">
    <source>
        <dbReference type="ARBA" id="ARBA00007424"/>
    </source>
</evidence>
<evidence type="ECO:0000256" key="7">
    <source>
        <dbReference type="HAMAP-Rule" id="MF_00178"/>
    </source>
</evidence>
<evidence type="ECO:0000313" key="8">
    <source>
        <dbReference type="EMBL" id="MDT0498866.1"/>
    </source>
</evidence>
<evidence type="ECO:0000256" key="3">
    <source>
        <dbReference type="ARBA" id="ARBA00012664"/>
    </source>
</evidence>
<accession>A0ABU2WLZ1</accession>
<evidence type="ECO:0000256" key="4">
    <source>
        <dbReference type="ARBA" id="ARBA00022619"/>
    </source>
</evidence>
<reference evidence="8 9" key="1">
    <citation type="submission" date="2023-09" db="EMBL/GenBank/DDBJ databases">
        <authorList>
            <person name="Rey-Velasco X."/>
        </authorList>
    </citation>
    <scope>NUCLEOTIDE SEQUENCE [LARGE SCALE GENOMIC DNA]</scope>
    <source>
        <strain evidence="8 9">W345</strain>
    </source>
</reference>
<dbReference type="PANTHER" id="PTHR21058">
    <property type="entry name" value="6,7-DIMETHYL-8-RIBITYLLUMAZINE SYNTHASE DMRL SYNTHASE LUMAZINE SYNTHASE"/>
    <property type="match status" value="1"/>
</dbReference>
<evidence type="ECO:0000313" key="9">
    <source>
        <dbReference type="Proteomes" id="UP001254608"/>
    </source>
</evidence>
<comment type="function">
    <text evidence="7">Catalyzes the formation of 6,7-dimethyl-8-ribityllumazine by condensation of 5-amino-6-(D-ribitylamino)uracil with 3,4-dihydroxy-2-butanone 4-phosphate. This is the penultimate step in the biosynthesis of riboflavin.</text>
</comment>
<evidence type="ECO:0000256" key="1">
    <source>
        <dbReference type="ARBA" id="ARBA00004917"/>
    </source>
</evidence>
<feature type="binding site" evidence="7">
    <location>
        <position position="117"/>
    </location>
    <ligand>
        <name>(2S)-2-hydroxy-3-oxobutyl phosphate</name>
        <dbReference type="ChEBI" id="CHEBI:58830"/>
    </ligand>
</feature>
<feature type="binding site" evidence="7">
    <location>
        <begin position="75"/>
        <end position="76"/>
    </location>
    <ligand>
        <name>(2S)-2-hydroxy-3-oxobutyl phosphate</name>
        <dbReference type="ChEBI" id="CHEBI:58830"/>
    </ligand>
</feature>
<dbReference type="GO" id="GO:0000906">
    <property type="term" value="F:6,7-dimethyl-8-ribityllumazine synthase activity"/>
    <property type="evidence" value="ECO:0007669"/>
    <property type="project" value="UniProtKB-EC"/>
</dbReference>
<evidence type="ECO:0000256" key="5">
    <source>
        <dbReference type="ARBA" id="ARBA00022679"/>
    </source>
</evidence>
<keyword evidence="5 7" id="KW-0808">Transferase</keyword>
<comment type="similarity">
    <text evidence="2 7">Belongs to the DMRL synthase family.</text>
</comment>
<dbReference type="CDD" id="cd09209">
    <property type="entry name" value="Lumazine_synthase-I"/>
    <property type="match status" value="1"/>
</dbReference>
<dbReference type="Proteomes" id="UP001254608">
    <property type="component" value="Unassembled WGS sequence"/>
</dbReference>
<dbReference type="InterPro" id="IPR034964">
    <property type="entry name" value="LS"/>
</dbReference>
<feature type="binding site" evidence="7">
    <location>
        <position position="103"/>
    </location>
    <ligand>
        <name>5-amino-6-(D-ribitylamino)uracil</name>
        <dbReference type="ChEBI" id="CHEBI:15934"/>
    </ligand>
</feature>
<dbReference type="EMBL" id="JAVRIC010000028">
    <property type="protein sequence ID" value="MDT0498866.1"/>
    <property type="molecule type" value="Genomic_DNA"/>
</dbReference>
<keyword evidence="9" id="KW-1185">Reference proteome</keyword>
<comment type="subunit">
    <text evidence="7">Forms an icosahedral capsid composed of 60 subunits, arranged as a dodecamer of pentamers.</text>
</comment>
<name>A0ABU2WLZ1_9GAMM</name>
<proteinExistence type="inferred from homology"/>
<dbReference type="NCBIfam" id="TIGR00114">
    <property type="entry name" value="lumazine-synth"/>
    <property type="match status" value="1"/>
</dbReference>
<feature type="binding site" evidence="7">
    <location>
        <begin position="46"/>
        <end position="48"/>
    </location>
    <ligand>
        <name>5-amino-6-(D-ribitylamino)uracil</name>
        <dbReference type="ChEBI" id="CHEBI:15934"/>
    </ligand>
</feature>
<dbReference type="PANTHER" id="PTHR21058:SF0">
    <property type="entry name" value="6,7-DIMETHYL-8-RIBITYLLUMAZINE SYNTHASE"/>
    <property type="match status" value="1"/>
</dbReference>
<protein>
    <recommendedName>
        <fullName evidence="3 7">6,7-dimethyl-8-ribityllumazine synthase</fullName>
        <shortName evidence="7">DMRL synthase</shortName>
        <shortName evidence="7">LS</shortName>
        <shortName evidence="7">Lumazine synthase</shortName>
        <ecNumber evidence="3 7">2.5.1.78</ecNumber>
    </recommendedName>
</protein>
<dbReference type="Gene3D" id="3.40.50.960">
    <property type="entry name" value="Lumazine/riboflavin synthase"/>
    <property type="match status" value="1"/>
</dbReference>
<sequence length="146" mass="15924">MNTRIAIVATRWNCEIVDALIDGARQALSDWGVRGSNTRLYRVPGAFEVPLACERIAHGKHFDAVVALGAVIRGETPHFDFVAGECARGLQDVMLRYGIPLGFGVLTVDTVEQATARSGEGKDNKGYESAQAVLEMIRFEWGLETS</sequence>
<comment type="caution">
    <text evidence="8">The sequence shown here is derived from an EMBL/GenBank/DDBJ whole genome shotgun (WGS) entry which is preliminary data.</text>
</comment>
<comment type="pathway">
    <text evidence="1 7">Cofactor biosynthesis; riboflavin biosynthesis; riboflavin from 2-hydroxy-3-oxobutyl phosphate and 5-amino-6-(D-ribitylamino)uracil: step 1/2.</text>
</comment>
<comment type="catalytic activity">
    <reaction evidence="6 7">
        <text>(2S)-2-hydroxy-3-oxobutyl phosphate + 5-amino-6-(D-ribitylamino)uracil = 6,7-dimethyl-8-(1-D-ribityl)lumazine + phosphate + 2 H2O + H(+)</text>
        <dbReference type="Rhea" id="RHEA:26152"/>
        <dbReference type="ChEBI" id="CHEBI:15377"/>
        <dbReference type="ChEBI" id="CHEBI:15378"/>
        <dbReference type="ChEBI" id="CHEBI:15934"/>
        <dbReference type="ChEBI" id="CHEBI:43474"/>
        <dbReference type="ChEBI" id="CHEBI:58201"/>
        <dbReference type="ChEBI" id="CHEBI:58830"/>
        <dbReference type="EC" id="2.5.1.78"/>
    </reaction>
</comment>
<dbReference type="Pfam" id="PF00885">
    <property type="entry name" value="DMRL_synthase"/>
    <property type="match status" value="1"/>
</dbReference>
<dbReference type="HAMAP" id="MF_00178">
    <property type="entry name" value="Lumazine_synth"/>
    <property type="match status" value="1"/>
</dbReference>
<keyword evidence="4 7" id="KW-0686">Riboflavin biosynthesis</keyword>
<feature type="binding site" evidence="7">
    <location>
        <position position="12"/>
    </location>
    <ligand>
        <name>5-amino-6-(D-ribitylamino)uracil</name>
        <dbReference type="ChEBI" id="CHEBI:15934"/>
    </ligand>
</feature>
<feature type="active site" description="Proton donor" evidence="7">
    <location>
        <position position="78"/>
    </location>
</feature>
<dbReference type="InterPro" id="IPR036467">
    <property type="entry name" value="LS/RS_sf"/>
</dbReference>
<gene>
    <name evidence="7 8" type="primary">ribH</name>
    <name evidence="8" type="ORF">RM530_16070</name>
</gene>
<dbReference type="InterPro" id="IPR002180">
    <property type="entry name" value="LS/RS"/>
</dbReference>
<organism evidence="8 9">
    <name type="scientific">Banduia mediterranea</name>
    <dbReference type="NCBI Taxonomy" id="3075609"/>
    <lineage>
        <taxon>Bacteria</taxon>
        <taxon>Pseudomonadati</taxon>
        <taxon>Pseudomonadota</taxon>
        <taxon>Gammaproteobacteria</taxon>
        <taxon>Nevskiales</taxon>
        <taxon>Algiphilaceae</taxon>
        <taxon>Banduia</taxon>
    </lineage>
</organism>
<feature type="binding site" evidence="7">
    <location>
        <begin position="70"/>
        <end position="72"/>
    </location>
    <ligand>
        <name>5-amino-6-(D-ribitylamino)uracil</name>
        <dbReference type="ChEBI" id="CHEBI:15934"/>
    </ligand>
</feature>
<evidence type="ECO:0000256" key="6">
    <source>
        <dbReference type="ARBA" id="ARBA00048785"/>
    </source>
</evidence>